<evidence type="ECO:0000256" key="1">
    <source>
        <dbReference type="ARBA" id="ARBA00009175"/>
    </source>
</evidence>
<dbReference type="KEGG" id="cmq:B840_04950"/>
<reference evidence="6 7" key="1">
    <citation type="submission" date="2014-05" db="EMBL/GenBank/DDBJ databases">
        <title>Complete genome sequence of Corynebacterium marinum DSM 44953.</title>
        <authorList>
            <person name="Schaffert L."/>
            <person name="Albersmeier A."/>
            <person name="Kalinowski J."/>
            <person name="Ruckert C."/>
        </authorList>
    </citation>
    <scope>NUCLEOTIDE SEQUENCE [LARGE SCALE GENOMIC DNA]</scope>
    <source>
        <strain evidence="6 7">DSM 44953</strain>
    </source>
</reference>
<keyword evidence="4" id="KW-0500">Molybdenum</keyword>
<dbReference type="InterPro" id="IPR005950">
    <property type="entry name" value="ModA"/>
</dbReference>
<evidence type="ECO:0000256" key="2">
    <source>
        <dbReference type="ARBA" id="ARBA00022723"/>
    </source>
</evidence>
<dbReference type="GO" id="GO:0030973">
    <property type="term" value="F:molybdate ion binding"/>
    <property type="evidence" value="ECO:0007669"/>
    <property type="project" value="TreeGrafter"/>
</dbReference>
<accession>A0A0B6TV30</accession>
<evidence type="ECO:0000313" key="7">
    <source>
        <dbReference type="Proteomes" id="UP000031928"/>
    </source>
</evidence>
<dbReference type="Proteomes" id="UP000031928">
    <property type="component" value="Chromosome"/>
</dbReference>
<dbReference type="PIRSF" id="PIRSF004846">
    <property type="entry name" value="ModA"/>
    <property type="match status" value="1"/>
</dbReference>
<name>A0A0B6TV30_9CORY</name>
<keyword evidence="7" id="KW-1185">Reference proteome</keyword>
<dbReference type="NCBIfam" id="TIGR01256">
    <property type="entry name" value="modA"/>
    <property type="match status" value="1"/>
</dbReference>
<gene>
    <name evidence="6" type="primary">molA</name>
    <name evidence="6" type="ORF">B840_04950</name>
</gene>
<dbReference type="GO" id="GO:0015689">
    <property type="term" value="P:molybdate ion transport"/>
    <property type="evidence" value="ECO:0007669"/>
    <property type="project" value="InterPro"/>
</dbReference>
<dbReference type="PANTHER" id="PTHR30632">
    <property type="entry name" value="MOLYBDATE-BINDING PERIPLASMIC PROTEIN"/>
    <property type="match status" value="1"/>
</dbReference>
<dbReference type="EMBL" id="CP007790">
    <property type="protein sequence ID" value="AJK68606.1"/>
    <property type="molecule type" value="Genomic_DNA"/>
</dbReference>
<organism evidence="6 7">
    <name type="scientific">Corynebacterium marinum DSM 44953</name>
    <dbReference type="NCBI Taxonomy" id="1224162"/>
    <lineage>
        <taxon>Bacteria</taxon>
        <taxon>Bacillati</taxon>
        <taxon>Actinomycetota</taxon>
        <taxon>Actinomycetes</taxon>
        <taxon>Mycobacteriales</taxon>
        <taxon>Corynebacteriaceae</taxon>
        <taxon>Corynebacterium</taxon>
    </lineage>
</organism>
<protein>
    <submittedName>
        <fullName evidence="6">Putative molybdate transport system solute-binding protein</fullName>
    </submittedName>
</protein>
<feature type="chain" id="PRO_5039615594" evidence="5">
    <location>
        <begin position="22"/>
        <end position="247"/>
    </location>
</feature>
<comment type="similarity">
    <text evidence="1">Belongs to the bacterial solute-binding protein ModA family.</text>
</comment>
<evidence type="ECO:0000256" key="3">
    <source>
        <dbReference type="ARBA" id="ARBA00022729"/>
    </source>
</evidence>
<dbReference type="PANTHER" id="PTHR30632:SF0">
    <property type="entry name" value="SULFATE-BINDING PROTEIN"/>
    <property type="match status" value="1"/>
</dbReference>
<dbReference type="AlphaFoldDB" id="A0A0B6TV30"/>
<feature type="binding site" evidence="4">
    <location>
        <position position="162"/>
    </location>
    <ligand>
        <name>molybdate</name>
        <dbReference type="ChEBI" id="CHEBI:36264"/>
    </ligand>
</feature>
<evidence type="ECO:0000313" key="6">
    <source>
        <dbReference type="EMBL" id="AJK68606.1"/>
    </source>
</evidence>
<dbReference type="Pfam" id="PF13531">
    <property type="entry name" value="SBP_bac_11"/>
    <property type="match status" value="1"/>
</dbReference>
<dbReference type="InterPro" id="IPR050682">
    <property type="entry name" value="ModA/WtpA"/>
</dbReference>
<keyword evidence="3 5" id="KW-0732">Signal</keyword>
<dbReference type="RefSeq" id="WP_042621212.1">
    <property type="nucleotide sequence ID" value="NZ_CP007790.1"/>
</dbReference>
<feature type="binding site" evidence="4">
    <location>
        <position position="180"/>
    </location>
    <ligand>
        <name>molybdate</name>
        <dbReference type="ChEBI" id="CHEBI:36264"/>
    </ligand>
</feature>
<dbReference type="HOGENOM" id="CLU_065520_0_1_11"/>
<proteinExistence type="inferred from homology"/>
<feature type="signal peptide" evidence="5">
    <location>
        <begin position="1"/>
        <end position="21"/>
    </location>
</feature>
<dbReference type="Gene3D" id="3.40.190.10">
    <property type="entry name" value="Periplasmic binding protein-like II"/>
    <property type="match status" value="2"/>
</dbReference>
<evidence type="ECO:0000256" key="5">
    <source>
        <dbReference type="SAM" id="SignalP"/>
    </source>
</evidence>
<evidence type="ECO:0000256" key="4">
    <source>
        <dbReference type="PIRSR" id="PIRSR004846-1"/>
    </source>
</evidence>
<dbReference type="GO" id="GO:0046872">
    <property type="term" value="F:metal ion binding"/>
    <property type="evidence" value="ECO:0007669"/>
    <property type="project" value="UniProtKB-KW"/>
</dbReference>
<keyword evidence="2 4" id="KW-0479">Metal-binding</keyword>
<dbReference type="STRING" id="1224162.B840_04950"/>
<feature type="binding site" evidence="4">
    <location>
        <position position="62"/>
    </location>
    <ligand>
        <name>molybdate</name>
        <dbReference type="ChEBI" id="CHEBI:36264"/>
    </ligand>
</feature>
<dbReference type="SUPFAM" id="SSF53850">
    <property type="entry name" value="Periplasmic binding protein-like II"/>
    <property type="match status" value="1"/>
</dbReference>
<sequence length="247" mass="24951">MRPTRATAAAVFLAGAGLLPAGCAPGPGADSLTLLSASSTRVLDADFRELSSSELNTVYAGSSTLVQQLADGSPGDVLITADRENMDEAARRGLVEDPRSVALNALVMVVPAGNPADITSVTDLAGSTFVLCDPQVPCGAAAEAIMADTGLVVEPASLEHQVADVLGKVVSGEADAGWVYRTDALSAGDGVDVIEIPGSAAHPNEVVAAVTATAVDKQAARGFVNALAAEETGEIWARFGWSPAGQP</sequence>
<dbReference type="OrthoDB" id="9785015at2"/>